<dbReference type="AlphaFoldDB" id="A0A932MP68"/>
<dbReference type="PANTHER" id="PTHR42705:SF2">
    <property type="entry name" value="BIFUNCTIONAL NON-HOMOLOGOUS END JOINING PROTEIN LIGD"/>
    <property type="match status" value="1"/>
</dbReference>
<feature type="compositionally biased region" description="Basic and acidic residues" evidence="21">
    <location>
        <begin position="17"/>
        <end position="31"/>
    </location>
</feature>
<dbReference type="Gene3D" id="3.30.470.30">
    <property type="entry name" value="DNA ligase/mRNA capping enzyme"/>
    <property type="match status" value="1"/>
</dbReference>
<keyword evidence="16" id="KW-0234">DNA repair</keyword>
<evidence type="ECO:0000256" key="13">
    <source>
        <dbReference type="ARBA" id="ARBA00022932"/>
    </source>
</evidence>
<comment type="catalytic activity">
    <reaction evidence="20">
        <text>ATP + (deoxyribonucleotide)n-3'-hydroxyl + 5'-phospho-(deoxyribonucleotide)m = (deoxyribonucleotide)n+m + AMP + diphosphate.</text>
        <dbReference type="EC" id="6.5.1.1"/>
    </reaction>
</comment>
<evidence type="ECO:0000256" key="6">
    <source>
        <dbReference type="ARBA" id="ARBA00022722"/>
    </source>
</evidence>
<organism evidence="23 24">
    <name type="scientific">Tectimicrobiota bacterium</name>
    <dbReference type="NCBI Taxonomy" id="2528274"/>
    <lineage>
        <taxon>Bacteria</taxon>
        <taxon>Pseudomonadati</taxon>
        <taxon>Nitrospinota/Tectimicrobiota group</taxon>
        <taxon>Candidatus Tectimicrobiota</taxon>
    </lineage>
</organism>
<dbReference type="InterPro" id="IPR014144">
    <property type="entry name" value="LigD_PE_domain"/>
</dbReference>
<evidence type="ECO:0000256" key="11">
    <source>
        <dbReference type="ARBA" id="ARBA00022839"/>
    </source>
</evidence>
<evidence type="ECO:0000256" key="14">
    <source>
        <dbReference type="ARBA" id="ARBA00023125"/>
    </source>
</evidence>
<keyword evidence="9" id="KW-0227">DNA damage</keyword>
<keyword evidence="14" id="KW-0238">DNA-binding</keyword>
<dbReference type="SUPFAM" id="SSF56091">
    <property type="entry name" value="DNA ligase/mRNA capping enzyme, catalytic domain"/>
    <property type="match status" value="1"/>
</dbReference>
<gene>
    <name evidence="23" type="primary">ligD</name>
    <name evidence="23" type="ORF">HYZ11_13090</name>
</gene>
<dbReference type="InterPro" id="IPR014143">
    <property type="entry name" value="NHEJ_ligase_prk"/>
</dbReference>
<dbReference type="GO" id="GO:0005524">
    <property type="term" value="F:ATP binding"/>
    <property type="evidence" value="ECO:0007669"/>
    <property type="project" value="UniProtKB-KW"/>
</dbReference>
<dbReference type="SUPFAM" id="SSF50249">
    <property type="entry name" value="Nucleic acid-binding proteins"/>
    <property type="match status" value="1"/>
</dbReference>
<dbReference type="Pfam" id="PF04679">
    <property type="entry name" value="DNA_ligase_A_C"/>
    <property type="match status" value="1"/>
</dbReference>
<dbReference type="InterPro" id="IPR012309">
    <property type="entry name" value="DNA_ligase_ATP-dep_C"/>
</dbReference>
<dbReference type="GO" id="GO:0003887">
    <property type="term" value="F:DNA-directed DNA polymerase activity"/>
    <property type="evidence" value="ECO:0007669"/>
    <property type="project" value="UniProtKB-KW"/>
</dbReference>
<evidence type="ECO:0000256" key="7">
    <source>
        <dbReference type="ARBA" id="ARBA00022723"/>
    </source>
</evidence>
<dbReference type="Pfam" id="PF13298">
    <property type="entry name" value="LigD_N"/>
    <property type="match status" value="1"/>
</dbReference>
<name>A0A932MP68_UNCTE</name>
<feature type="domain" description="ATP-dependent DNA ligase family profile" evidence="22">
    <location>
        <begin position="334"/>
        <end position="459"/>
    </location>
</feature>
<dbReference type="InterPro" id="IPR014146">
    <property type="entry name" value="LigD_ligase_dom"/>
</dbReference>
<dbReference type="CDD" id="cd07971">
    <property type="entry name" value="OBF_DNA_ligase_LigD"/>
    <property type="match status" value="1"/>
</dbReference>
<keyword evidence="15" id="KW-0233">DNA recombination</keyword>
<dbReference type="CDD" id="cd07906">
    <property type="entry name" value="Adenylation_DNA_ligase_LigD_LigC"/>
    <property type="match status" value="1"/>
</dbReference>
<feature type="compositionally biased region" description="Basic residues" evidence="21">
    <location>
        <begin position="213"/>
        <end position="224"/>
    </location>
</feature>
<evidence type="ECO:0000256" key="1">
    <source>
        <dbReference type="ARBA" id="ARBA00001936"/>
    </source>
</evidence>
<evidence type="ECO:0000256" key="21">
    <source>
        <dbReference type="SAM" id="MobiDB-lite"/>
    </source>
</evidence>
<dbReference type="NCBIfam" id="TIGR02778">
    <property type="entry name" value="ligD_pol"/>
    <property type="match status" value="1"/>
</dbReference>
<evidence type="ECO:0000256" key="3">
    <source>
        <dbReference type="ARBA" id="ARBA00022598"/>
    </source>
</evidence>
<keyword evidence="12" id="KW-0067">ATP-binding</keyword>
<sequence>MISAPQLKEYRRKRDFKRTPEPKGTPERAAEGRTFVVQKHDATRLHYDLRLEMGGTLKSWAVPKGPSLDPGEKRLAVRVEDHPLEYGGFEGTIPEGEYGAGSVLVWDRGRWEPLGDPDEGYRKGKLHFRLHGEKLKGGWVLVRMGGARGEDGKNWLFFKEKDKEAGKKDILKERPESVLSGRRIWGAGPAAEDGRRNGKKAPPEPAAPEKLTGRKAGRPRRRRPGMAPAGLHNARGAPPPSRLAPQLATLVPKVPEGDGWLHEIKFDGYRILCRLREGEVRLITRGGKDWTARFSGVARACAGFPAKEAILDGEVVALREDGTSDFQALQNSLKGGSDAPIVYYVFDLPYADGFDLRKSPLIERKELLRRRLESRAGMDSHLQYSQHVQGKGSEVYGHACRIGVEGVVCKKAGSEYQPKRTKTWLKVKCTRRQEFVIGGFTDPGGSRRGFGALLLGCYDGDDLVYCGKVGTGFDDALLVDLAGRLKRMERKAPSFKNPPRGPEARGAHWVRPELVGEVAFTEWTGDGSLRHPAFVGLREDKPAREVARESYGFLPGGDGRGGRSSKPKKSRKRATKKNRASAGPAKKRGTRSARKEPEETVAGVPLSNPGRVLFPEQDLTKRTLAEYYERIAEWALPHVAGRPLTLVRCPQGHAKDCFFQKHIDGPMPKGMRGMKIQEKAASGAYLVVDDLPGLISLVQLGVLEIHTWGSRADNVEKPDLLVFDLDPDPGVRWEDVIESARVTGGRLAELGLRSFVKTSGGKGLHVVAPIACRGGWEEVRSFAKAVVEDICREMPGRCAATMSKPKRKGKIFIDHFRNGRGATSVAAYSTRAKAGAPVSAPIHWDELSPRLKADAFNVQNVPRRLASLKRDPWEGFFRVRQSITSEMKKTLGMEEK</sequence>
<evidence type="ECO:0000256" key="5">
    <source>
        <dbReference type="ARBA" id="ARBA00022695"/>
    </source>
</evidence>
<dbReference type="InterPro" id="IPR014145">
    <property type="entry name" value="LigD_pol_dom"/>
</dbReference>
<keyword evidence="13" id="KW-0239">DNA-directed DNA polymerase</keyword>
<protein>
    <recommendedName>
        <fullName evidence="2">DNA ligase (ATP)</fullName>
        <ecNumber evidence="2">6.5.1.1</ecNumber>
    </recommendedName>
    <alternativeName>
        <fullName evidence="19">NHEJ DNA polymerase</fullName>
    </alternativeName>
</protein>
<keyword evidence="11" id="KW-0269">Exonuclease</keyword>
<feature type="region of interest" description="Disordered" evidence="21">
    <location>
        <begin position="1"/>
        <end position="33"/>
    </location>
</feature>
<dbReference type="PANTHER" id="PTHR42705">
    <property type="entry name" value="BIFUNCTIONAL NON-HOMOLOGOUS END JOINING PROTEIN LIGD"/>
    <property type="match status" value="1"/>
</dbReference>
<dbReference type="PROSITE" id="PS50160">
    <property type="entry name" value="DNA_LIGASE_A3"/>
    <property type="match status" value="1"/>
</dbReference>
<accession>A0A932MP68</accession>
<dbReference type="Gene3D" id="3.30.1490.70">
    <property type="match status" value="1"/>
</dbReference>
<evidence type="ECO:0000256" key="9">
    <source>
        <dbReference type="ARBA" id="ARBA00022763"/>
    </source>
</evidence>
<keyword evidence="18" id="KW-0511">Multifunctional enzyme</keyword>
<dbReference type="InterPro" id="IPR033651">
    <property type="entry name" value="PaeLigD_Pol-like"/>
</dbReference>
<feature type="compositionally biased region" description="Basic residues" evidence="21">
    <location>
        <begin position="563"/>
        <end position="592"/>
    </location>
</feature>
<evidence type="ECO:0000313" key="23">
    <source>
        <dbReference type="EMBL" id="MBI3128533.1"/>
    </source>
</evidence>
<dbReference type="GO" id="GO:0046872">
    <property type="term" value="F:metal ion binding"/>
    <property type="evidence" value="ECO:0007669"/>
    <property type="project" value="UniProtKB-KW"/>
</dbReference>
<evidence type="ECO:0000256" key="18">
    <source>
        <dbReference type="ARBA" id="ARBA00023268"/>
    </source>
</evidence>
<dbReference type="NCBIfam" id="TIGR02776">
    <property type="entry name" value="NHEJ_ligase_prk"/>
    <property type="match status" value="1"/>
</dbReference>
<dbReference type="InterPro" id="IPR012340">
    <property type="entry name" value="NA-bd_OB-fold"/>
</dbReference>
<feature type="region of interest" description="Disordered" evidence="21">
    <location>
        <begin position="185"/>
        <end position="241"/>
    </location>
</feature>
<keyword evidence="6" id="KW-0540">Nuclease</keyword>
<keyword evidence="5" id="KW-0548">Nucleotidyltransferase</keyword>
<dbReference type="CDD" id="cd04862">
    <property type="entry name" value="PaeLigD_Pol_like"/>
    <property type="match status" value="1"/>
</dbReference>
<evidence type="ECO:0000256" key="15">
    <source>
        <dbReference type="ARBA" id="ARBA00023172"/>
    </source>
</evidence>
<comment type="caution">
    <text evidence="23">The sequence shown here is derived from an EMBL/GenBank/DDBJ whole genome shotgun (WGS) entry which is preliminary data.</text>
</comment>
<dbReference type="GO" id="GO:0006281">
    <property type="term" value="P:DNA repair"/>
    <property type="evidence" value="ECO:0007669"/>
    <property type="project" value="UniProtKB-KW"/>
</dbReference>
<dbReference type="InterPro" id="IPR052171">
    <property type="entry name" value="NHEJ_LigD"/>
</dbReference>
<evidence type="ECO:0000256" key="2">
    <source>
        <dbReference type="ARBA" id="ARBA00012727"/>
    </source>
</evidence>
<evidence type="ECO:0000256" key="17">
    <source>
        <dbReference type="ARBA" id="ARBA00023211"/>
    </source>
</evidence>
<evidence type="ECO:0000256" key="4">
    <source>
        <dbReference type="ARBA" id="ARBA00022679"/>
    </source>
</evidence>
<dbReference type="GO" id="GO:0003910">
    <property type="term" value="F:DNA ligase (ATP) activity"/>
    <property type="evidence" value="ECO:0007669"/>
    <property type="project" value="UniProtKB-EC"/>
</dbReference>
<dbReference type="GO" id="GO:0006310">
    <property type="term" value="P:DNA recombination"/>
    <property type="evidence" value="ECO:0007669"/>
    <property type="project" value="UniProtKB-KW"/>
</dbReference>
<keyword evidence="3 23" id="KW-0436">Ligase</keyword>
<dbReference type="Proteomes" id="UP000782312">
    <property type="component" value="Unassembled WGS sequence"/>
</dbReference>
<dbReference type="GO" id="GO:0004527">
    <property type="term" value="F:exonuclease activity"/>
    <property type="evidence" value="ECO:0007669"/>
    <property type="project" value="UniProtKB-KW"/>
</dbReference>
<keyword evidence="4" id="KW-0808">Transferase</keyword>
<keyword evidence="17" id="KW-0464">Manganese</keyword>
<keyword evidence="10" id="KW-0378">Hydrolase</keyword>
<reference evidence="23" key="1">
    <citation type="submission" date="2020-07" db="EMBL/GenBank/DDBJ databases">
        <title>Huge and variable diversity of episymbiotic CPR bacteria and DPANN archaea in groundwater ecosystems.</title>
        <authorList>
            <person name="He C.Y."/>
            <person name="Keren R."/>
            <person name="Whittaker M."/>
            <person name="Farag I.F."/>
            <person name="Doudna J."/>
            <person name="Cate J.H.D."/>
            <person name="Banfield J.F."/>
        </authorList>
    </citation>
    <scope>NUCLEOTIDE SEQUENCE</scope>
    <source>
        <strain evidence="23">NC_groundwater_763_Ag_S-0.2um_68_21</strain>
    </source>
</reference>
<dbReference type="Pfam" id="PF01068">
    <property type="entry name" value="DNA_ligase_A_M"/>
    <property type="match status" value="1"/>
</dbReference>
<dbReference type="Gene3D" id="3.90.920.10">
    <property type="entry name" value="DNA primase, PRIM domain"/>
    <property type="match status" value="1"/>
</dbReference>
<feature type="region of interest" description="Disordered" evidence="21">
    <location>
        <begin position="550"/>
        <end position="607"/>
    </location>
</feature>
<dbReference type="NCBIfam" id="NF004628">
    <property type="entry name" value="PRK05972.1"/>
    <property type="match status" value="1"/>
</dbReference>
<evidence type="ECO:0000256" key="8">
    <source>
        <dbReference type="ARBA" id="ARBA00022741"/>
    </source>
</evidence>
<evidence type="ECO:0000256" key="16">
    <source>
        <dbReference type="ARBA" id="ARBA00023204"/>
    </source>
</evidence>
<dbReference type="NCBIfam" id="TIGR02779">
    <property type="entry name" value="NHEJ_ligase_lig"/>
    <property type="match status" value="1"/>
</dbReference>
<comment type="cofactor">
    <cofactor evidence="1">
        <name>Mn(2+)</name>
        <dbReference type="ChEBI" id="CHEBI:29035"/>
    </cofactor>
</comment>
<evidence type="ECO:0000313" key="24">
    <source>
        <dbReference type="Proteomes" id="UP000782312"/>
    </source>
</evidence>
<keyword evidence="7" id="KW-0479">Metal-binding</keyword>
<evidence type="ECO:0000256" key="12">
    <source>
        <dbReference type="ARBA" id="ARBA00022840"/>
    </source>
</evidence>
<dbReference type="NCBIfam" id="TIGR02777">
    <property type="entry name" value="LigD_PE_dom"/>
    <property type="match status" value="1"/>
</dbReference>
<proteinExistence type="predicted"/>
<evidence type="ECO:0000256" key="19">
    <source>
        <dbReference type="ARBA" id="ARBA00029943"/>
    </source>
</evidence>
<evidence type="ECO:0000259" key="22">
    <source>
        <dbReference type="PROSITE" id="PS50160"/>
    </source>
</evidence>
<keyword evidence="8" id="KW-0547">Nucleotide-binding</keyword>
<evidence type="ECO:0000256" key="20">
    <source>
        <dbReference type="ARBA" id="ARBA00034003"/>
    </source>
</evidence>
<dbReference type="InterPro" id="IPR012310">
    <property type="entry name" value="DNA_ligase_ATP-dep_cent"/>
</dbReference>
<dbReference type="EMBL" id="JACPUR010000031">
    <property type="protein sequence ID" value="MBI3128533.1"/>
    <property type="molecule type" value="Genomic_DNA"/>
</dbReference>
<evidence type="ECO:0000256" key="10">
    <source>
        <dbReference type="ARBA" id="ARBA00022801"/>
    </source>
</evidence>
<dbReference type="EC" id="6.5.1.1" evidence="2"/>
<dbReference type="Pfam" id="PF21686">
    <property type="entry name" value="LigD_Prim-Pol"/>
    <property type="match status" value="1"/>
</dbReference>
<dbReference type="GO" id="GO:0003677">
    <property type="term" value="F:DNA binding"/>
    <property type="evidence" value="ECO:0007669"/>
    <property type="project" value="UniProtKB-KW"/>
</dbReference>
<dbReference type="Gene3D" id="2.40.50.140">
    <property type="entry name" value="Nucleic acid-binding proteins"/>
    <property type="match status" value="1"/>
</dbReference>